<dbReference type="OrthoDB" id="1275217at2"/>
<evidence type="ECO:0000256" key="2">
    <source>
        <dbReference type="ARBA" id="ARBA00022695"/>
    </source>
</evidence>
<sequence length="197" mass="22422">MICAHDIVLLDKKVLKNIELPGWFAETDRLYATVRRGIPHDAGSILVGLRGKERQQRFGFEATLNKVEEVIHPWELVTKNSFRQAEVAAYPVYHQYREAQLLLKNYHWGVGGSLGFELATQRATIKSSSDLDLLLYADSAAELPMKEIEENMAFFEKLDTQIISQKGGFALKEYLSQPSKKILLKTNKGPKLTTEIW</sequence>
<evidence type="ECO:0000259" key="4">
    <source>
        <dbReference type="Pfam" id="PF20866"/>
    </source>
</evidence>
<proteinExistence type="predicted"/>
<protein>
    <submittedName>
        <fullName evidence="5">Malonate decarboxylase</fullName>
    </submittedName>
</protein>
<dbReference type="Pfam" id="PF20866">
    <property type="entry name" value="MdcG_N"/>
    <property type="match status" value="1"/>
</dbReference>
<reference evidence="5 6" key="1">
    <citation type="submission" date="2014-12" db="EMBL/GenBank/DDBJ databases">
        <title>Draft genome sequences of 29 type strains of Enterococci.</title>
        <authorList>
            <person name="Zhong Z."/>
            <person name="Sun Z."/>
            <person name="Liu W."/>
            <person name="Zhang W."/>
            <person name="Zhang H."/>
        </authorList>
    </citation>
    <scope>NUCLEOTIDE SEQUENCE [LARGE SCALE GENOMIC DNA]</scope>
    <source>
        <strain evidence="5 6">DSM 17122</strain>
    </source>
</reference>
<evidence type="ECO:0000259" key="3">
    <source>
        <dbReference type="Pfam" id="PF10620"/>
    </source>
</evidence>
<dbReference type="GO" id="GO:0016779">
    <property type="term" value="F:nucleotidyltransferase activity"/>
    <property type="evidence" value="ECO:0007669"/>
    <property type="project" value="UniProtKB-KW"/>
</dbReference>
<dbReference type="NCBIfam" id="TIGR03135">
    <property type="entry name" value="malonate_mdcG"/>
    <property type="match status" value="1"/>
</dbReference>
<dbReference type="STRING" id="249189.RV04_GL001003"/>
<keyword evidence="1" id="KW-0808">Transferase</keyword>
<dbReference type="AlphaFoldDB" id="A0A1L8TQH6"/>
<keyword evidence="2" id="KW-0548">Nucleotidyltransferase</keyword>
<dbReference type="NCBIfam" id="NF002332">
    <property type="entry name" value="PRK01293.1"/>
    <property type="match status" value="1"/>
</dbReference>
<feature type="domain" description="Phosphoribosyl-dephospho-CoA transferase MdcG N-terminal" evidence="4">
    <location>
        <begin position="5"/>
        <end position="73"/>
    </location>
</feature>
<dbReference type="EMBL" id="JXKQ01000002">
    <property type="protein sequence ID" value="OJG46575.1"/>
    <property type="molecule type" value="Genomic_DNA"/>
</dbReference>
<feature type="domain" description="Phosphoribosyl-dephospho-CoA transferase MdcG C-terminal" evidence="3">
    <location>
        <begin position="100"/>
        <end position="194"/>
    </location>
</feature>
<name>A0A1L8TQH6_9ENTE</name>
<dbReference type="Pfam" id="PF10620">
    <property type="entry name" value="MdcG"/>
    <property type="match status" value="1"/>
</dbReference>
<accession>A0A1L8TQH6</accession>
<dbReference type="RefSeq" id="WP_071857035.1">
    <property type="nucleotide sequence ID" value="NZ_JBHSHK010000005.1"/>
</dbReference>
<dbReference type="InterPro" id="IPR017557">
    <property type="entry name" value="Holo-ACP_synthase"/>
</dbReference>
<dbReference type="Proteomes" id="UP000182077">
    <property type="component" value="Unassembled WGS sequence"/>
</dbReference>
<organism evidence="5 6">
    <name type="scientific">Enterococcus hermanniensis</name>
    <dbReference type="NCBI Taxonomy" id="249189"/>
    <lineage>
        <taxon>Bacteria</taxon>
        <taxon>Bacillati</taxon>
        <taxon>Bacillota</taxon>
        <taxon>Bacilli</taxon>
        <taxon>Lactobacillales</taxon>
        <taxon>Enterococcaceae</taxon>
        <taxon>Enterococcus</taxon>
    </lineage>
</organism>
<evidence type="ECO:0000256" key="1">
    <source>
        <dbReference type="ARBA" id="ARBA00022679"/>
    </source>
</evidence>
<dbReference type="InterPro" id="IPR049180">
    <property type="entry name" value="MdcG_C"/>
</dbReference>
<evidence type="ECO:0000313" key="6">
    <source>
        <dbReference type="Proteomes" id="UP000182077"/>
    </source>
</evidence>
<evidence type="ECO:0000313" key="5">
    <source>
        <dbReference type="EMBL" id="OJG46575.1"/>
    </source>
</evidence>
<comment type="caution">
    <text evidence="5">The sequence shown here is derived from an EMBL/GenBank/DDBJ whole genome shotgun (WGS) entry which is preliminary data.</text>
</comment>
<keyword evidence="6" id="KW-1185">Reference proteome</keyword>
<dbReference type="InterPro" id="IPR048903">
    <property type="entry name" value="MdcG_N"/>
</dbReference>
<gene>
    <name evidence="5" type="ORF">RV04_GL001003</name>
</gene>